<dbReference type="EMBL" id="BMLX01000007">
    <property type="protein sequence ID" value="GGP23701.1"/>
    <property type="molecule type" value="Genomic_DNA"/>
</dbReference>
<organism evidence="1 2">
    <name type="scientific">Silvimonas iriomotensis</name>
    <dbReference type="NCBI Taxonomy" id="449662"/>
    <lineage>
        <taxon>Bacteria</taxon>
        <taxon>Pseudomonadati</taxon>
        <taxon>Pseudomonadota</taxon>
        <taxon>Betaproteobacteria</taxon>
        <taxon>Neisseriales</taxon>
        <taxon>Chitinibacteraceae</taxon>
        <taxon>Silvimonas</taxon>
    </lineage>
</organism>
<name>A0ABQ2PEL3_9NEIS</name>
<proteinExistence type="predicted"/>
<sequence length="68" mass="7277">MLLARRGWLQGTRAKALKHPYAETPRLAAMLGAVKGANVKGNGNYNSNCNCNCNSDSRSDGRVLCPQG</sequence>
<accession>A0ABQ2PEL3</accession>
<comment type="caution">
    <text evidence="1">The sequence shown here is derived from an EMBL/GenBank/DDBJ whole genome shotgun (WGS) entry which is preliminary data.</text>
</comment>
<protein>
    <submittedName>
        <fullName evidence="1">Uncharacterized protein</fullName>
    </submittedName>
</protein>
<dbReference type="Proteomes" id="UP000637267">
    <property type="component" value="Unassembled WGS sequence"/>
</dbReference>
<keyword evidence="2" id="KW-1185">Reference proteome</keyword>
<evidence type="ECO:0000313" key="1">
    <source>
        <dbReference type="EMBL" id="GGP23701.1"/>
    </source>
</evidence>
<gene>
    <name evidence="1" type="ORF">GCM10010970_37010</name>
</gene>
<reference evidence="2" key="1">
    <citation type="journal article" date="2019" name="Int. J. Syst. Evol. Microbiol.">
        <title>The Global Catalogue of Microorganisms (GCM) 10K type strain sequencing project: providing services to taxonomists for standard genome sequencing and annotation.</title>
        <authorList>
            <consortium name="The Broad Institute Genomics Platform"/>
            <consortium name="The Broad Institute Genome Sequencing Center for Infectious Disease"/>
            <person name="Wu L."/>
            <person name="Ma J."/>
        </authorList>
    </citation>
    <scope>NUCLEOTIDE SEQUENCE [LARGE SCALE GENOMIC DNA]</scope>
    <source>
        <strain evidence="2">CGMCC 1.8859</strain>
    </source>
</reference>
<evidence type="ECO:0000313" key="2">
    <source>
        <dbReference type="Proteomes" id="UP000637267"/>
    </source>
</evidence>